<evidence type="ECO:0000313" key="9">
    <source>
        <dbReference type="EMBL" id="RBP97725.1"/>
    </source>
</evidence>
<comment type="subunit">
    <text evidence="3">Homohexamer; trimer of dimers.</text>
</comment>
<dbReference type="SUPFAM" id="SSF51011">
    <property type="entry name" value="Glycosyl hydrolase domain"/>
    <property type="match status" value="1"/>
</dbReference>
<evidence type="ECO:0000313" key="10">
    <source>
        <dbReference type="Proteomes" id="UP000252530"/>
    </source>
</evidence>
<dbReference type="AlphaFoldDB" id="A0A366K7K3"/>
<dbReference type="SUPFAM" id="SSF51445">
    <property type="entry name" value="(Trans)glycosidases"/>
    <property type="match status" value="1"/>
</dbReference>
<dbReference type="InterPro" id="IPR010720">
    <property type="entry name" value="Alpha-L-AF_C"/>
</dbReference>
<reference evidence="9 10" key="1">
    <citation type="submission" date="2017-10" db="EMBL/GenBank/DDBJ databases">
        <title>Bifidobacterium xylocopum sp. nov. and Bifidobacterium aemilianum sp. nov., from the carpenter bee (Xylocopa violacea) digestive tract.</title>
        <authorList>
            <person name="Alberoni D."/>
            <person name="Baffoni L."/>
            <person name="Di Gioia D."/>
            <person name="Gaggia F."/>
            <person name="Biavati B."/>
        </authorList>
    </citation>
    <scope>NUCLEOTIDE SEQUENCE [LARGE SCALE GENOMIC DNA]</scope>
    <source>
        <strain evidence="9 10">XV10</strain>
    </source>
</reference>
<evidence type="ECO:0000256" key="6">
    <source>
        <dbReference type="ARBA" id="ARBA00023277"/>
    </source>
</evidence>
<name>A0A366K7K3_9BIFI</name>
<evidence type="ECO:0000256" key="4">
    <source>
        <dbReference type="ARBA" id="ARBA00012670"/>
    </source>
</evidence>
<dbReference type="Proteomes" id="UP000252530">
    <property type="component" value="Unassembled WGS sequence"/>
</dbReference>
<dbReference type="GO" id="GO:0000272">
    <property type="term" value="P:polysaccharide catabolic process"/>
    <property type="evidence" value="ECO:0007669"/>
    <property type="project" value="TreeGrafter"/>
</dbReference>
<dbReference type="InterPro" id="IPR013780">
    <property type="entry name" value="Glyco_hydro_b"/>
</dbReference>
<evidence type="ECO:0000259" key="8">
    <source>
        <dbReference type="SMART" id="SM00813"/>
    </source>
</evidence>
<dbReference type="SMART" id="SM00813">
    <property type="entry name" value="Alpha-L-AF_C"/>
    <property type="match status" value="1"/>
</dbReference>
<accession>A0A366K7K3</accession>
<gene>
    <name evidence="9" type="ORF">CRD60_05700</name>
</gene>
<dbReference type="PANTHER" id="PTHR43576:SF2">
    <property type="entry name" value="INTRACELLULAR EXO-ALPHA-L-ARABINOFURANOSIDASE 2"/>
    <property type="match status" value="1"/>
</dbReference>
<evidence type="ECO:0000256" key="7">
    <source>
        <dbReference type="ARBA" id="ARBA00023295"/>
    </source>
</evidence>
<dbReference type="InterPro" id="IPR055235">
    <property type="entry name" value="ASD1_cat"/>
</dbReference>
<dbReference type="Gene3D" id="3.20.20.80">
    <property type="entry name" value="Glycosidases"/>
    <property type="match status" value="1"/>
</dbReference>
<dbReference type="OrthoDB" id="9758333at2"/>
<evidence type="ECO:0000256" key="1">
    <source>
        <dbReference type="ARBA" id="ARBA00001462"/>
    </source>
</evidence>
<comment type="caution">
    <text evidence="9">The sequence shown here is derived from an EMBL/GenBank/DDBJ whole genome shotgun (WGS) entry which is preliminary data.</text>
</comment>
<keyword evidence="5" id="KW-0378">Hydrolase</keyword>
<dbReference type="PANTHER" id="PTHR43576">
    <property type="entry name" value="ALPHA-L-ARABINOFURANOSIDASE C-RELATED"/>
    <property type="match status" value="1"/>
</dbReference>
<feature type="domain" description="Alpha-L-arabinofuranosidase C-terminal" evidence="8">
    <location>
        <begin position="318"/>
        <end position="497"/>
    </location>
</feature>
<dbReference type="GO" id="GO:0046373">
    <property type="term" value="P:L-arabinose metabolic process"/>
    <property type="evidence" value="ECO:0007669"/>
    <property type="project" value="InterPro"/>
</dbReference>
<comment type="similarity">
    <text evidence="2">Belongs to the glycosyl hydrolase 51 family.</text>
</comment>
<dbReference type="InterPro" id="IPR017853">
    <property type="entry name" value="GH"/>
</dbReference>
<dbReference type="Pfam" id="PF06964">
    <property type="entry name" value="Alpha-L-AF_C"/>
    <property type="match status" value="1"/>
</dbReference>
<keyword evidence="10" id="KW-1185">Reference proteome</keyword>
<proteinExistence type="inferred from homology"/>
<sequence length="506" mass="56534">MTIHIDPKAGKGTISPLLHGQFIEFLGECIDEGLWVGTDSAIPNTDGIRTAALEALKRLAPPLLRWPGGCYADTYHWEDGIGPRDQRPTTYNENFGTFELDNHGFGTDEYLHLCETLGAQPWMNVNMLSGSVREMHDWMEYCNRAEPTDLARRRAANGHSEPYGVRYWGLGNEPWCGGGNMTPSSYMDLYRLYASAMPSFTHSNDEPSMMYPIACGPDGNKRVERVEWTRQLFQELASFRQPPISAYDLHFYNWNIEHPEDSSTQFDQAGWTRVVEGCLELEDIIGEQWGLMQAGLAAMPYPEAAKDPRLESVDLVIGEWGNWHLDAFEVRPALRQQVTMRDAVTTALTLDILQRSCDKVSMACNAQTINVLNSLILTDGDATILTPNYDVFMMYQGHQGAQALGLDRQDSQTGVYSFASLKDGRILVDLTNADMTQAVDQSLTLPVDARVEDFHCLTSNDPHQFNDKADPNAVRARQVGLDASTGRKFTVHLEPASVNTLTLSLV</sequence>
<protein>
    <recommendedName>
        <fullName evidence="4">non-reducing end alpha-L-arabinofuranosidase</fullName>
        <ecNumber evidence="4">3.2.1.55</ecNumber>
    </recommendedName>
</protein>
<dbReference type="GO" id="GO:0046556">
    <property type="term" value="F:alpha-L-arabinofuranosidase activity"/>
    <property type="evidence" value="ECO:0007669"/>
    <property type="project" value="UniProtKB-EC"/>
</dbReference>
<dbReference type="Gene3D" id="2.60.40.1180">
    <property type="entry name" value="Golgi alpha-mannosidase II"/>
    <property type="match status" value="1"/>
</dbReference>
<organism evidence="9 10">
    <name type="scientific">Bifidobacterium aemilianum</name>
    <dbReference type="NCBI Taxonomy" id="2493120"/>
    <lineage>
        <taxon>Bacteria</taxon>
        <taxon>Bacillati</taxon>
        <taxon>Actinomycetota</taxon>
        <taxon>Actinomycetes</taxon>
        <taxon>Bifidobacteriales</taxon>
        <taxon>Bifidobacteriaceae</taxon>
        <taxon>Bifidobacterium</taxon>
    </lineage>
</organism>
<evidence type="ECO:0000256" key="5">
    <source>
        <dbReference type="ARBA" id="ARBA00022801"/>
    </source>
</evidence>
<dbReference type="RefSeq" id="WP_113860329.1">
    <property type="nucleotide sequence ID" value="NZ_PDCG01000004.1"/>
</dbReference>
<dbReference type="EMBL" id="PDCG01000004">
    <property type="protein sequence ID" value="RBP97725.1"/>
    <property type="molecule type" value="Genomic_DNA"/>
</dbReference>
<evidence type="ECO:0000256" key="2">
    <source>
        <dbReference type="ARBA" id="ARBA00007186"/>
    </source>
</evidence>
<keyword evidence="7" id="KW-0326">Glycosidase</keyword>
<dbReference type="Pfam" id="PF22848">
    <property type="entry name" value="ASD1_dom"/>
    <property type="match status" value="1"/>
</dbReference>
<evidence type="ECO:0000256" key="3">
    <source>
        <dbReference type="ARBA" id="ARBA00011165"/>
    </source>
</evidence>
<dbReference type="EC" id="3.2.1.55" evidence="4"/>
<keyword evidence="6" id="KW-0119">Carbohydrate metabolism</keyword>
<comment type="catalytic activity">
    <reaction evidence="1">
        <text>Hydrolysis of terminal non-reducing alpha-L-arabinofuranoside residues in alpha-L-arabinosides.</text>
        <dbReference type="EC" id="3.2.1.55"/>
    </reaction>
</comment>